<evidence type="ECO:0000313" key="9">
    <source>
        <dbReference type="Proteomes" id="UP000045285"/>
    </source>
</evidence>
<dbReference type="SMART" id="SM00345">
    <property type="entry name" value="HTH_GNTR"/>
    <property type="match status" value="1"/>
</dbReference>
<dbReference type="Gene3D" id="3.40.640.10">
    <property type="entry name" value="Type I PLP-dependent aspartate aminotransferase-like (Major domain)"/>
    <property type="match status" value="1"/>
</dbReference>
<evidence type="ECO:0000256" key="1">
    <source>
        <dbReference type="ARBA" id="ARBA00005384"/>
    </source>
</evidence>
<dbReference type="SUPFAM" id="SSF53383">
    <property type="entry name" value="PLP-dependent transferases"/>
    <property type="match status" value="1"/>
</dbReference>
<evidence type="ECO:0000259" key="6">
    <source>
        <dbReference type="PROSITE" id="PS50949"/>
    </source>
</evidence>
<reference evidence="9" key="1">
    <citation type="submission" date="2014-08" db="EMBL/GenBank/DDBJ databases">
        <authorList>
            <person name="Moulin L."/>
        </authorList>
    </citation>
    <scope>NUCLEOTIDE SEQUENCE [LARGE SCALE GENOMIC DNA]</scope>
</reference>
<dbReference type="GO" id="GO:0003677">
    <property type="term" value="F:DNA binding"/>
    <property type="evidence" value="ECO:0007669"/>
    <property type="project" value="UniProtKB-KW"/>
</dbReference>
<keyword evidence="7" id="KW-0808">Transferase</keyword>
<dbReference type="InterPro" id="IPR015424">
    <property type="entry name" value="PyrdxlP-dep_Trfase"/>
</dbReference>
<evidence type="ECO:0000313" key="10">
    <source>
        <dbReference type="Proteomes" id="UP000046122"/>
    </source>
</evidence>
<dbReference type="GO" id="GO:0030170">
    <property type="term" value="F:pyridoxal phosphate binding"/>
    <property type="evidence" value="ECO:0007669"/>
    <property type="project" value="InterPro"/>
</dbReference>
<keyword evidence="3" id="KW-0805">Transcription regulation</keyword>
<evidence type="ECO:0000313" key="7">
    <source>
        <dbReference type="EMBL" id="CDX13766.1"/>
    </source>
</evidence>
<dbReference type="Proteomes" id="UP000046122">
    <property type="component" value="Unassembled WGS sequence"/>
</dbReference>
<dbReference type="AlphaFoldDB" id="A0A090DJU3"/>
<dbReference type="GO" id="GO:0003700">
    <property type="term" value="F:DNA-binding transcription factor activity"/>
    <property type="evidence" value="ECO:0007669"/>
    <property type="project" value="InterPro"/>
</dbReference>
<dbReference type="PANTHER" id="PTHR46577:SF1">
    <property type="entry name" value="HTH-TYPE TRANSCRIPTIONAL REGULATORY PROTEIN GABR"/>
    <property type="match status" value="1"/>
</dbReference>
<proteinExistence type="inferred from homology"/>
<name>A0A090DJU3_MESPL</name>
<accession>A0A090DJU3</accession>
<dbReference type="STRING" id="69974.MPLDJ20_20500"/>
<dbReference type="SUPFAM" id="SSF46785">
    <property type="entry name" value="Winged helix' DNA-binding domain"/>
    <property type="match status" value="1"/>
</dbReference>
<keyword evidence="2" id="KW-0663">Pyridoxal phosphate</keyword>
<dbReference type="Pfam" id="PF00155">
    <property type="entry name" value="Aminotran_1_2"/>
    <property type="match status" value="1"/>
</dbReference>
<dbReference type="PROSITE" id="PS50949">
    <property type="entry name" value="HTH_GNTR"/>
    <property type="match status" value="1"/>
</dbReference>
<dbReference type="EMBL" id="CCNE01000005">
    <property type="protein sequence ID" value="CDX51165.1"/>
    <property type="molecule type" value="Genomic_DNA"/>
</dbReference>
<dbReference type="CDD" id="cd07377">
    <property type="entry name" value="WHTH_GntR"/>
    <property type="match status" value="1"/>
</dbReference>
<keyword evidence="5" id="KW-0804">Transcription</keyword>
<evidence type="ECO:0000256" key="2">
    <source>
        <dbReference type="ARBA" id="ARBA00022898"/>
    </source>
</evidence>
<dbReference type="PANTHER" id="PTHR46577">
    <property type="entry name" value="HTH-TYPE TRANSCRIPTIONAL REGULATORY PROTEIN GABR"/>
    <property type="match status" value="1"/>
</dbReference>
<evidence type="ECO:0000256" key="3">
    <source>
        <dbReference type="ARBA" id="ARBA00023015"/>
    </source>
</evidence>
<organism evidence="7 9">
    <name type="scientific">Mesorhizobium plurifarium</name>
    <dbReference type="NCBI Taxonomy" id="69974"/>
    <lineage>
        <taxon>Bacteria</taxon>
        <taxon>Pseudomonadati</taxon>
        <taxon>Pseudomonadota</taxon>
        <taxon>Alphaproteobacteria</taxon>
        <taxon>Hyphomicrobiales</taxon>
        <taxon>Phyllobacteriaceae</taxon>
        <taxon>Mesorhizobium</taxon>
    </lineage>
</organism>
<dbReference type="InterPro" id="IPR051446">
    <property type="entry name" value="HTH_trans_reg/aminotransferase"/>
</dbReference>
<dbReference type="Proteomes" id="UP000045285">
    <property type="component" value="Unassembled WGS sequence"/>
</dbReference>
<sequence>MTLWQPDPALIHRPAYLSLADQIARAIHDGRLANGTRLPTHRRLADDLKLSVQTVSRAYEELIRRGLISGEVGRGSFVQTQRREPEPPYIPERLGEVIDLSILKPVCEPMHLERLKQALGWLSENLPASSALSFRPNMVFPRHRAVAVEWLKLCGLDASPQNISLTNGATAGMTVALMSVAPPGSTVATEAIGHHTLIPLARYLGFNLEGLPIDGNGLIPEALDEACRLSDIRAVFVQPSVINPTATLMDATRREQIAAVARKHDIAIIENDVLGPLVEGRPPAVAAFAPERTLYVTSFTKIVVPGLRIGYLAVPDRYVAAVANRHLVSNWMATPMVAEIATRWVNDGTAMELVNWQRGALRRRQEIAAEVLTGVDYRCHRDGLHLWLELPGDRAEESFVAQARLRGVAIAPGTSFRIADTSWHPAIRISLGSTTEGELRAGLSVVAKLLLGDPEHLLLAI</sequence>
<keyword evidence="7" id="KW-0032">Aminotransferase</keyword>
<dbReference type="InterPro" id="IPR036388">
    <property type="entry name" value="WH-like_DNA-bd_sf"/>
</dbReference>
<dbReference type="CDD" id="cd00609">
    <property type="entry name" value="AAT_like"/>
    <property type="match status" value="1"/>
</dbReference>
<gene>
    <name evidence="7" type="ORF">MPL3356_150055</name>
    <name evidence="8" type="ORF">MPL3365_130316</name>
</gene>
<keyword evidence="4" id="KW-0238">DNA-binding</keyword>
<evidence type="ECO:0000313" key="8">
    <source>
        <dbReference type="EMBL" id="CDX51165.1"/>
    </source>
</evidence>
<dbReference type="InterPro" id="IPR015421">
    <property type="entry name" value="PyrdxlP-dep_Trfase_major"/>
</dbReference>
<comment type="similarity">
    <text evidence="1">In the C-terminal section; belongs to the class-I pyridoxal-phosphate-dependent aminotransferase family.</text>
</comment>
<dbReference type="Pfam" id="PF00392">
    <property type="entry name" value="GntR"/>
    <property type="match status" value="1"/>
</dbReference>
<dbReference type="EMBL" id="CCMZ01000007">
    <property type="protein sequence ID" value="CDX13766.1"/>
    <property type="molecule type" value="Genomic_DNA"/>
</dbReference>
<dbReference type="GO" id="GO:0008483">
    <property type="term" value="F:transaminase activity"/>
    <property type="evidence" value="ECO:0007669"/>
    <property type="project" value="UniProtKB-KW"/>
</dbReference>
<evidence type="ECO:0000256" key="4">
    <source>
        <dbReference type="ARBA" id="ARBA00023125"/>
    </source>
</evidence>
<protein>
    <submittedName>
        <fullName evidence="7">GntR family transcriptional regulator with aminotransferase domain</fullName>
    </submittedName>
</protein>
<reference evidence="7 10" key="2">
    <citation type="submission" date="2014-08" db="EMBL/GenBank/DDBJ databases">
        <authorList>
            <person name="Moulin Lionel"/>
        </authorList>
    </citation>
    <scope>NUCLEOTIDE SEQUENCE [LARGE SCALE GENOMIC DNA]</scope>
</reference>
<evidence type="ECO:0000256" key="5">
    <source>
        <dbReference type="ARBA" id="ARBA00023163"/>
    </source>
</evidence>
<dbReference type="InterPro" id="IPR004839">
    <property type="entry name" value="Aminotransferase_I/II_large"/>
</dbReference>
<dbReference type="Gene3D" id="1.10.10.10">
    <property type="entry name" value="Winged helix-like DNA-binding domain superfamily/Winged helix DNA-binding domain"/>
    <property type="match status" value="1"/>
</dbReference>
<keyword evidence="9" id="KW-1185">Reference proteome</keyword>
<dbReference type="InterPro" id="IPR036390">
    <property type="entry name" value="WH_DNA-bd_sf"/>
</dbReference>
<feature type="domain" description="HTH gntR-type" evidence="6">
    <location>
        <begin position="13"/>
        <end position="81"/>
    </location>
</feature>
<dbReference type="InterPro" id="IPR000524">
    <property type="entry name" value="Tscrpt_reg_HTH_GntR"/>
</dbReference>